<protein>
    <submittedName>
        <fullName evidence="5">D-inositol-3-phosphate glycosyltransferase</fullName>
        <ecNumber evidence="5">2.4.1.250</ecNumber>
    </submittedName>
</protein>
<keyword evidence="6" id="KW-1185">Reference proteome</keyword>
<evidence type="ECO:0000313" key="6">
    <source>
        <dbReference type="Proteomes" id="UP001162834"/>
    </source>
</evidence>
<dbReference type="GO" id="GO:1901137">
    <property type="term" value="P:carbohydrate derivative biosynthetic process"/>
    <property type="evidence" value="ECO:0007669"/>
    <property type="project" value="UniProtKB-ARBA"/>
</dbReference>
<evidence type="ECO:0000256" key="1">
    <source>
        <dbReference type="ARBA" id="ARBA00022676"/>
    </source>
</evidence>
<organism evidence="5 6">
    <name type="scientific">Capillimicrobium parvum</name>
    <dbReference type="NCBI Taxonomy" id="2884022"/>
    <lineage>
        <taxon>Bacteria</taxon>
        <taxon>Bacillati</taxon>
        <taxon>Actinomycetota</taxon>
        <taxon>Thermoleophilia</taxon>
        <taxon>Solirubrobacterales</taxon>
        <taxon>Capillimicrobiaceae</taxon>
        <taxon>Capillimicrobium</taxon>
    </lineage>
</organism>
<evidence type="ECO:0000259" key="4">
    <source>
        <dbReference type="Pfam" id="PF13439"/>
    </source>
</evidence>
<dbReference type="Pfam" id="PF13439">
    <property type="entry name" value="Glyco_transf_4"/>
    <property type="match status" value="1"/>
</dbReference>
<dbReference type="EMBL" id="CP087164">
    <property type="protein sequence ID" value="UGS36987.1"/>
    <property type="molecule type" value="Genomic_DNA"/>
</dbReference>
<dbReference type="PANTHER" id="PTHR45947:SF3">
    <property type="entry name" value="SULFOQUINOVOSYL TRANSFERASE SQD2"/>
    <property type="match status" value="1"/>
</dbReference>
<dbReference type="AlphaFoldDB" id="A0A9E7C1V8"/>
<keyword evidence="1 5" id="KW-0328">Glycosyltransferase</keyword>
<name>A0A9E7C1V8_9ACTN</name>
<dbReference type="PANTHER" id="PTHR45947">
    <property type="entry name" value="SULFOQUINOVOSYL TRANSFERASE SQD2"/>
    <property type="match status" value="1"/>
</dbReference>
<dbReference type="Proteomes" id="UP001162834">
    <property type="component" value="Chromosome"/>
</dbReference>
<gene>
    <name evidence="5" type="primary">mshA_9</name>
    <name evidence="5" type="ORF">DSM104329_03399</name>
</gene>
<dbReference type="Gene3D" id="3.40.50.2000">
    <property type="entry name" value="Glycogen Phosphorylase B"/>
    <property type="match status" value="2"/>
</dbReference>
<feature type="domain" description="Glycosyl transferase family 1" evidence="3">
    <location>
        <begin position="148"/>
        <end position="313"/>
    </location>
</feature>
<evidence type="ECO:0000313" key="5">
    <source>
        <dbReference type="EMBL" id="UGS36987.1"/>
    </source>
</evidence>
<dbReference type="SUPFAM" id="SSF53756">
    <property type="entry name" value="UDP-Glycosyltransferase/glycogen phosphorylase"/>
    <property type="match status" value="1"/>
</dbReference>
<evidence type="ECO:0000256" key="2">
    <source>
        <dbReference type="ARBA" id="ARBA00022679"/>
    </source>
</evidence>
<evidence type="ECO:0000259" key="3">
    <source>
        <dbReference type="Pfam" id="PF00534"/>
    </source>
</evidence>
<dbReference type="GO" id="GO:0102710">
    <property type="term" value="F:D-inositol-3-phosphate glycosyltransferase activity"/>
    <property type="evidence" value="ECO:0007669"/>
    <property type="project" value="UniProtKB-EC"/>
</dbReference>
<reference evidence="5" key="1">
    <citation type="journal article" date="2022" name="Int. J. Syst. Evol. Microbiol.">
        <title>Pseudomonas aegrilactucae sp. nov. and Pseudomonas morbosilactucae sp. nov., pathogens causing bacterial rot of lettuce in Japan.</title>
        <authorList>
            <person name="Sawada H."/>
            <person name="Fujikawa T."/>
            <person name="Satou M."/>
        </authorList>
    </citation>
    <scope>NUCLEOTIDE SEQUENCE</scope>
    <source>
        <strain evidence="5">0166_1</strain>
    </source>
</reference>
<dbReference type="KEGG" id="sbae:DSM104329_03399"/>
<dbReference type="InterPro" id="IPR001296">
    <property type="entry name" value="Glyco_trans_1"/>
</dbReference>
<dbReference type="Pfam" id="PF00534">
    <property type="entry name" value="Glycos_transf_1"/>
    <property type="match status" value="1"/>
</dbReference>
<sequence>MRILRFGTRTWLCGAVYRAQFAAWKARLPGNDVLRTWGSGPLSPALRRAARTLPADVVAAASLPLNHLHYPVGRADGAPVVFLPAAHTGDRWGYERPNLVRVLNRGAATVPFTAHERDWLAEQGVRPERLHVIPAGIDTGAAGGRRGAFRAAHGIGTDDTIVAYVGQHGSHKGLDTLVAAVPALLAQRPDAWLVLAGARTPYSDRLAEQIAALDPAARARVVVRHDVPAQEKAALLADTDVFASPSHAESFGLTTLEAWDRRLPVVLGDSPSQREIAGAAAAFVAPGDAAALAQTLAALAADAQRRARLGEAGHALLQARFTRAAMVRAWAELLRGVAAGRARAAGAAA</sequence>
<dbReference type="EC" id="2.4.1.250" evidence="5"/>
<dbReference type="CDD" id="cd03801">
    <property type="entry name" value="GT4_PimA-like"/>
    <property type="match status" value="1"/>
</dbReference>
<accession>A0A9E7C1V8</accession>
<dbReference type="InterPro" id="IPR028098">
    <property type="entry name" value="Glyco_trans_4-like_N"/>
</dbReference>
<dbReference type="InterPro" id="IPR050194">
    <property type="entry name" value="Glycosyltransferase_grp1"/>
</dbReference>
<feature type="domain" description="Glycosyltransferase subfamily 4-like N-terminal" evidence="4">
    <location>
        <begin position="38"/>
        <end position="139"/>
    </location>
</feature>
<keyword evidence="2 5" id="KW-0808">Transferase</keyword>
<proteinExistence type="predicted"/>